<organism evidence="10 11">
    <name type="scientific">Peptoanaerobacter stomatis</name>
    <dbReference type="NCBI Taxonomy" id="796937"/>
    <lineage>
        <taxon>Bacteria</taxon>
        <taxon>Bacillati</taxon>
        <taxon>Bacillota</taxon>
        <taxon>Clostridia</taxon>
        <taxon>Peptostreptococcales</taxon>
        <taxon>Filifactoraceae</taxon>
        <taxon>Peptoanaerobacter</taxon>
    </lineage>
</organism>
<keyword evidence="4" id="KW-0238">DNA-binding</keyword>
<evidence type="ECO:0000256" key="6">
    <source>
        <dbReference type="ARBA" id="ARBA00024867"/>
    </source>
</evidence>
<comment type="function">
    <text evidence="6">May play the central regulatory role in sporulation. It may be an element of the effector pathway responsible for the activation of sporulation genes in response to nutritional stress. Spo0A may act in concert with spo0H (a sigma factor) to control the expression of some genes that are critical to the sporulation process.</text>
</comment>
<evidence type="ECO:0000256" key="1">
    <source>
        <dbReference type="ARBA" id="ARBA00018672"/>
    </source>
</evidence>
<dbReference type="PANTHER" id="PTHR43214:SF39">
    <property type="entry name" value="TRANSCRIPTIONAL REGULATORY PROTEIN DEGU"/>
    <property type="match status" value="1"/>
</dbReference>
<dbReference type="GO" id="GO:0006355">
    <property type="term" value="P:regulation of DNA-templated transcription"/>
    <property type="evidence" value="ECO:0007669"/>
    <property type="project" value="InterPro"/>
</dbReference>
<name>G9WY31_9FIRM</name>
<feature type="domain" description="HTH luxR-type" evidence="8">
    <location>
        <begin position="151"/>
        <end position="216"/>
    </location>
</feature>
<dbReference type="HOGENOM" id="CLU_000445_90_0_9"/>
<dbReference type="SMART" id="SM00448">
    <property type="entry name" value="REC"/>
    <property type="match status" value="1"/>
</dbReference>
<evidence type="ECO:0000259" key="9">
    <source>
        <dbReference type="PROSITE" id="PS50110"/>
    </source>
</evidence>
<dbReference type="SMART" id="SM00421">
    <property type="entry name" value="HTH_LUXR"/>
    <property type="match status" value="1"/>
</dbReference>
<dbReference type="BioCyc" id="EBAC796937-HMP:GMGH-1084-MONOMER"/>
<dbReference type="PRINTS" id="PR00038">
    <property type="entry name" value="HTHLUXR"/>
</dbReference>
<keyword evidence="3" id="KW-0805">Transcription regulation</keyword>
<dbReference type="SUPFAM" id="SSF46894">
    <property type="entry name" value="C-terminal effector domain of the bipartite response regulators"/>
    <property type="match status" value="1"/>
</dbReference>
<dbReference type="Pfam" id="PF00196">
    <property type="entry name" value="GerE"/>
    <property type="match status" value="1"/>
</dbReference>
<dbReference type="PROSITE" id="PS50043">
    <property type="entry name" value="HTH_LUXR_2"/>
    <property type="match status" value="1"/>
</dbReference>
<evidence type="ECO:0000256" key="3">
    <source>
        <dbReference type="ARBA" id="ARBA00023015"/>
    </source>
</evidence>
<dbReference type="CDD" id="cd06170">
    <property type="entry name" value="LuxR_C_like"/>
    <property type="match status" value="1"/>
</dbReference>
<dbReference type="Gene3D" id="3.40.50.2300">
    <property type="match status" value="1"/>
</dbReference>
<proteinExistence type="predicted"/>
<feature type="modified residue" description="4-aspartylphosphate" evidence="7">
    <location>
        <position position="58"/>
    </location>
</feature>
<accession>G9WY31</accession>
<protein>
    <recommendedName>
        <fullName evidence="1">Stage 0 sporulation protein A homolog</fullName>
    </recommendedName>
</protein>
<dbReference type="GO" id="GO:0000160">
    <property type="term" value="P:phosphorelay signal transduction system"/>
    <property type="evidence" value="ECO:0007669"/>
    <property type="project" value="InterPro"/>
</dbReference>
<dbReference type="PROSITE" id="PS50110">
    <property type="entry name" value="RESPONSE_REGULATORY"/>
    <property type="match status" value="1"/>
</dbReference>
<dbReference type="AlphaFoldDB" id="G9WY31"/>
<keyword evidence="2 7" id="KW-0597">Phosphoprotein</keyword>
<dbReference type="PANTHER" id="PTHR43214">
    <property type="entry name" value="TWO-COMPONENT RESPONSE REGULATOR"/>
    <property type="match status" value="1"/>
</dbReference>
<reference evidence="10 11" key="1">
    <citation type="submission" date="2011-08" db="EMBL/GenBank/DDBJ databases">
        <title>The Genome Sequence of Eubacteriaceae bacterium ACC19a.</title>
        <authorList>
            <consortium name="The Broad Institute Genome Sequencing Platform"/>
            <person name="Earl A."/>
            <person name="Ward D."/>
            <person name="Feldgarden M."/>
            <person name="Gevers D."/>
            <person name="Sizova M."/>
            <person name="Hazen A."/>
            <person name="Epstein S."/>
            <person name="Young S.K."/>
            <person name="Zeng Q."/>
            <person name="Gargeya S."/>
            <person name="Fitzgerald M."/>
            <person name="Haas B."/>
            <person name="Abouelleil A."/>
            <person name="Alvarado L."/>
            <person name="Arachchi H.M."/>
            <person name="Berlin A."/>
            <person name="Brown A."/>
            <person name="Chapman S.B."/>
            <person name="Chen Z."/>
            <person name="Dunbar C."/>
            <person name="Freedman E."/>
            <person name="Gearin G."/>
            <person name="Gellesch M."/>
            <person name="Goldberg J."/>
            <person name="Griggs A."/>
            <person name="Gujja S."/>
            <person name="Heiman D."/>
            <person name="Howarth C."/>
            <person name="Larson L."/>
            <person name="Lui A."/>
            <person name="MacDonald P.J.P."/>
            <person name="Montmayeur A."/>
            <person name="Murphy C."/>
            <person name="Neiman D."/>
            <person name="Pearson M."/>
            <person name="Priest M."/>
            <person name="Roberts A."/>
            <person name="Saif S."/>
            <person name="Shea T."/>
            <person name="Shenoy N."/>
            <person name="Sisk P."/>
            <person name="Stolte C."/>
            <person name="Sykes S."/>
            <person name="Wortman J."/>
            <person name="Nusbaum C."/>
            <person name="Birren B."/>
        </authorList>
    </citation>
    <scope>NUCLEOTIDE SEQUENCE [LARGE SCALE GENOMIC DNA]</scope>
    <source>
        <strain evidence="10 11">ACC19a</strain>
    </source>
</reference>
<dbReference type="RefSeq" id="WP_009525317.1">
    <property type="nucleotide sequence ID" value="NZ_JBQMYZ010000002.1"/>
</dbReference>
<dbReference type="SUPFAM" id="SSF52172">
    <property type="entry name" value="CheY-like"/>
    <property type="match status" value="1"/>
</dbReference>
<evidence type="ECO:0000259" key="8">
    <source>
        <dbReference type="PROSITE" id="PS50043"/>
    </source>
</evidence>
<dbReference type="PATRIC" id="fig|796937.3.peg.274"/>
<dbReference type="PROSITE" id="PS00622">
    <property type="entry name" value="HTH_LUXR_1"/>
    <property type="match status" value="1"/>
</dbReference>
<evidence type="ECO:0000256" key="7">
    <source>
        <dbReference type="PROSITE-ProRule" id="PRU00169"/>
    </source>
</evidence>
<dbReference type="InterPro" id="IPR011006">
    <property type="entry name" value="CheY-like_superfamily"/>
</dbReference>
<sequence>MHNDRIKVMIADDHELIREGISRILDMENDIEVVCKAKSGPEAIESLKKCKVDVVLLDINMPDMTGIEILKKLKSSHSKAKVIMLTVYDDVEYVSQSVSLGADGYVLKDSDSETLIKTIKIVNSGGSYIQPTLATKLIKHITKEKQAYKEEVDAVQSLTRKEIVVVKAIANGLSNKGISEKLKISEKTVKNHVSSILKKLELQDRTQVAIYAIKNKIVEL</sequence>
<dbReference type="InterPro" id="IPR039420">
    <property type="entry name" value="WalR-like"/>
</dbReference>
<dbReference type="InterPro" id="IPR001789">
    <property type="entry name" value="Sig_transdc_resp-reg_receiver"/>
</dbReference>
<dbReference type="Proteomes" id="UP000006437">
    <property type="component" value="Unassembled WGS sequence"/>
</dbReference>
<evidence type="ECO:0000256" key="5">
    <source>
        <dbReference type="ARBA" id="ARBA00023163"/>
    </source>
</evidence>
<gene>
    <name evidence="10" type="ORF">HMPREF9629_01082</name>
</gene>
<dbReference type="Pfam" id="PF00072">
    <property type="entry name" value="Response_reg"/>
    <property type="match status" value="1"/>
</dbReference>
<evidence type="ECO:0000313" key="10">
    <source>
        <dbReference type="EMBL" id="EHL16535.1"/>
    </source>
</evidence>
<dbReference type="CDD" id="cd17535">
    <property type="entry name" value="REC_NarL-like"/>
    <property type="match status" value="1"/>
</dbReference>
<comment type="caution">
    <text evidence="10">The sequence shown here is derived from an EMBL/GenBank/DDBJ whole genome shotgun (WGS) entry which is preliminary data.</text>
</comment>
<evidence type="ECO:0000256" key="2">
    <source>
        <dbReference type="ARBA" id="ARBA00022553"/>
    </source>
</evidence>
<evidence type="ECO:0000256" key="4">
    <source>
        <dbReference type="ARBA" id="ARBA00023125"/>
    </source>
</evidence>
<feature type="domain" description="Response regulatory" evidence="9">
    <location>
        <begin position="7"/>
        <end position="123"/>
    </location>
</feature>
<keyword evidence="5" id="KW-0804">Transcription</keyword>
<dbReference type="InterPro" id="IPR058245">
    <property type="entry name" value="NreC/VraR/RcsB-like_REC"/>
</dbReference>
<dbReference type="InterPro" id="IPR000792">
    <property type="entry name" value="Tscrpt_reg_LuxR_C"/>
</dbReference>
<evidence type="ECO:0000313" key="11">
    <source>
        <dbReference type="Proteomes" id="UP000006437"/>
    </source>
</evidence>
<dbReference type="GO" id="GO:0003677">
    <property type="term" value="F:DNA binding"/>
    <property type="evidence" value="ECO:0007669"/>
    <property type="project" value="UniProtKB-KW"/>
</dbReference>
<dbReference type="InterPro" id="IPR016032">
    <property type="entry name" value="Sig_transdc_resp-reg_C-effctor"/>
</dbReference>
<dbReference type="EMBL" id="AFZE01000002">
    <property type="protein sequence ID" value="EHL16535.1"/>
    <property type="molecule type" value="Genomic_DNA"/>
</dbReference>